<protein>
    <submittedName>
        <fullName evidence="1">Uncharacterized protein</fullName>
    </submittedName>
</protein>
<comment type="caution">
    <text evidence="1">The sequence shown here is derived from an EMBL/GenBank/DDBJ whole genome shotgun (WGS) entry which is preliminary data.</text>
</comment>
<evidence type="ECO:0000313" key="1">
    <source>
        <dbReference type="EMBL" id="KAH3851043.1"/>
    </source>
</evidence>
<dbReference type="Proteomes" id="UP000828390">
    <property type="component" value="Unassembled WGS sequence"/>
</dbReference>
<keyword evidence="2" id="KW-1185">Reference proteome</keyword>
<proteinExistence type="predicted"/>
<organism evidence="1 2">
    <name type="scientific">Dreissena polymorpha</name>
    <name type="common">Zebra mussel</name>
    <name type="synonym">Mytilus polymorpha</name>
    <dbReference type="NCBI Taxonomy" id="45954"/>
    <lineage>
        <taxon>Eukaryota</taxon>
        <taxon>Metazoa</taxon>
        <taxon>Spiralia</taxon>
        <taxon>Lophotrochozoa</taxon>
        <taxon>Mollusca</taxon>
        <taxon>Bivalvia</taxon>
        <taxon>Autobranchia</taxon>
        <taxon>Heteroconchia</taxon>
        <taxon>Euheterodonta</taxon>
        <taxon>Imparidentia</taxon>
        <taxon>Neoheterodontei</taxon>
        <taxon>Myida</taxon>
        <taxon>Dreissenoidea</taxon>
        <taxon>Dreissenidae</taxon>
        <taxon>Dreissena</taxon>
    </lineage>
</organism>
<dbReference type="EMBL" id="JAIWYP010000003">
    <property type="protein sequence ID" value="KAH3851043.1"/>
    <property type="molecule type" value="Genomic_DNA"/>
</dbReference>
<reference evidence="1" key="2">
    <citation type="submission" date="2020-11" db="EMBL/GenBank/DDBJ databases">
        <authorList>
            <person name="McCartney M.A."/>
            <person name="Auch B."/>
            <person name="Kono T."/>
            <person name="Mallez S."/>
            <person name="Becker A."/>
            <person name="Gohl D.M."/>
            <person name="Silverstein K.A.T."/>
            <person name="Koren S."/>
            <person name="Bechman K.B."/>
            <person name="Herman A."/>
            <person name="Abrahante J.E."/>
            <person name="Garbe J."/>
        </authorList>
    </citation>
    <scope>NUCLEOTIDE SEQUENCE</scope>
    <source>
        <strain evidence="1">Duluth1</strain>
        <tissue evidence="1">Whole animal</tissue>
    </source>
</reference>
<sequence length="50" mass="5581">MQFALTPVKVVICEVLQELSPDLEPGKEAQPESMLILRSKNGVYLNIKPL</sequence>
<gene>
    <name evidence="1" type="ORF">DPMN_093520</name>
</gene>
<name>A0A9D4L4B4_DREPO</name>
<reference evidence="1" key="1">
    <citation type="journal article" date="2019" name="bioRxiv">
        <title>The Genome of the Zebra Mussel, Dreissena polymorpha: A Resource for Invasive Species Research.</title>
        <authorList>
            <person name="McCartney M.A."/>
            <person name="Auch B."/>
            <person name="Kono T."/>
            <person name="Mallez S."/>
            <person name="Zhang Y."/>
            <person name="Obille A."/>
            <person name="Becker A."/>
            <person name="Abrahante J.E."/>
            <person name="Garbe J."/>
            <person name="Badalamenti J.P."/>
            <person name="Herman A."/>
            <person name="Mangelson H."/>
            <person name="Liachko I."/>
            <person name="Sullivan S."/>
            <person name="Sone E.D."/>
            <person name="Koren S."/>
            <person name="Silverstein K.A.T."/>
            <person name="Beckman K.B."/>
            <person name="Gohl D.M."/>
        </authorList>
    </citation>
    <scope>NUCLEOTIDE SEQUENCE</scope>
    <source>
        <strain evidence="1">Duluth1</strain>
        <tissue evidence="1">Whole animal</tissue>
    </source>
</reference>
<accession>A0A9D4L4B4</accession>
<dbReference type="AlphaFoldDB" id="A0A9D4L4B4"/>
<evidence type="ECO:0000313" key="2">
    <source>
        <dbReference type="Proteomes" id="UP000828390"/>
    </source>
</evidence>